<proteinExistence type="predicted"/>
<dbReference type="Proteomes" id="UP000326582">
    <property type="component" value="Chromosome 1"/>
</dbReference>
<protein>
    <submittedName>
        <fullName evidence="1">Vacuolar sorting-associated protein</fullName>
    </submittedName>
</protein>
<evidence type="ECO:0000313" key="1">
    <source>
        <dbReference type="EMBL" id="QFZ25244.1"/>
    </source>
</evidence>
<gene>
    <name evidence="1" type="ORF">EJF14_10335</name>
</gene>
<sequence length="440" mass="49412">MHSTAKLEATTSTLTFTFIFILIFILTFTHFHFTFTFTFSHSATACDTSLSQFRLACPPKVLLYTSGAKNHLNYPATGSFLLPTPKSSSCSFRFSSPCRFSLLSHSARSCLIPMSSVLQKRRGAKTAPLASADENDLENHKVGVDTRDIVNHRELKVPFLTLMEEVLLMGLKDKEGYLSFWNDNISYALRGCILLELAFRGKIALVNDPARRRFELSDRLVEVVDTEPTGEVLLDESLRIMKNDEGHLSVGNWIDLLSGETWNLMKINYQLKQVRERLAKGLVDKGILRTERKNFFLFDMATHPVADKMAKEHIKNRVLNLLTQKTVDFDSLSNDQFPADTSFRCLRSISLVCGAYAANVLENALMSLNYDKRDSAFSRADELLNDYSEYPFGTKGSSSPLGLGINLAQEVAKEVEQANDLQLELVAAILSVFSRMDSIL</sequence>
<accession>A0ACD0WCL6</accession>
<dbReference type="EMBL" id="CP038484">
    <property type="protein sequence ID" value="QFZ25244.1"/>
    <property type="molecule type" value="Genomic_DNA"/>
</dbReference>
<evidence type="ECO:0000313" key="2">
    <source>
        <dbReference type="Proteomes" id="UP000326582"/>
    </source>
</evidence>
<keyword evidence="2" id="KW-1185">Reference proteome</keyword>
<name>A0ACD0WCL6_CLALS</name>
<reference evidence="2" key="1">
    <citation type="journal article" date="2019" name="MBio">
        <title>Comparative genomics for the elucidation of multidrug resistance (MDR) in Candida lusitaniae.</title>
        <authorList>
            <person name="Kannan A."/>
            <person name="Asner S.A."/>
            <person name="Trachsel E."/>
            <person name="Kelly S."/>
            <person name="Parker J."/>
            <person name="Sanglard D."/>
        </authorList>
    </citation>
    <scope>NUCLEOTIDE SEQUENCE [LARGE SCALE GENOMIC DNA]</scope>
    <source>
        <strain evidence="2">P1</strain>
    </source>
</reference>
<organism evidence="1 2">
    <name type="scientific">Clavispora lusitaniae</name>
    <name type="common">Candida lusitaniae</name>
    <dbReference type="NCBI Taxonomy" id="36911"/>
    <lineage>
        <taxon>Eukaryota</taxon>
        <taxon>Fungi</taxon>
        <taxon>Dikarya</taxon>
        <taxon>Ascomycota</taxon>
        <taxon>Saccharomycotina</taxon>
        <taxon>Pichiomycetes</taxon>
        <taxon>Metschnikowiaceae</taxon>
        <taxon>Clavispora</taxon>
    </lineage>
</organism>